<comment type="caution">
    <text evidence="2">The sequence shown here is derived from an EMBL/GenBank/DDBJ whole genome shotgun (WGS) entry which is preliminary data.</text>
</comment>
<evidence type="ECO:0000259" key="1">
    <source>
        <dbReference type="PROSITE" id="PS51186"/>
    </source>
</evidence>
<name>A0ABU3A208_9GAMM</name>
<dbReference type="SUPFAM" id="SSF55729">
    <property type="entry name" value="Acyl-CoA N-acyltransferases (Nat)"/>
    <property type="match status" value="1"/>
</dbReference>
<reference evidence="2 3" key="1">
    <citation type="submission" date="2023-09" db="EMBL/GenBank/DDBJ databases">
        <authorList>
            <person name="Rey-Velasco X."/>
        </authorList>
    </citation>
    <scope>NUCLEOTIDE SEQUENCE [LARGE SCALE GENOMIC DNA]</scope>
    <source>
        <strain evidence="2 3">W431</strain>
    </source>
</reference>
<dbReference type="InterPro" id="IPR016181">
    <property type="entry name" value="Acyl_CoA_acyltransferase"/>
</dbReference>
<evidence type="ECO:0000313" key="2">
    <source>
        <dbReference type="EMBL" id="MDT0604209.1"/>
    </source>
</evidence>
<dbReference type="PANTHER" id="PTHR43617">
    <property type="entry name" value="L-AMINO ACID N-ACETYLTRANSFERASE"/>
    <property type="match status" value="1"/>
</dbReference>
<dbReference type="Pfam" id="PF00583">
    <property type="entry name" value="Acetyltransf_1"/>
    <property type="match status" value="1"/>
</dbReference>
<proteinExistence type="predicted"/>
<sequence>MTKPINIRKALNSDHDFILSLSPDLANVAKLSWHSDNTVLQMQDKYALEMLNNAPEPNITLIAEQDGTPLGFILASSHKDDISEEMCGTVNLLAVSSSAQKMGVGKLLINSVEQWAKNQSYRLLHLEVFANNSNAQRFYENLGFEPEMLNMIKPLK</sequence>
<protein>
    <submittedName>
        <fullName evidence="2">GNAT family N-acetyltransferase</fullName>
    </submittedName>
</protein>
<dbReference type="InterPro" id="IPR000182">
    <property type="entry name" value="GNAT_dom"/>
</dbReference>
<dbReference type="CDD" id="cd04301">
    <property type="entry name" value="NAT_SF"/>
    <property type="match status" value="1"/>
</dbReference>
<feature type="domain" description="N-acetyltransferase" evidence="1">
    <location>
        <begin position="5"/>
        <end position="156"/>
    </location>
</feature>
<dbReference type="RefSeq" id="WP_311581796.1">
    <property type="nucleotide sequence ID" value="NZ_JAVRIF010000005.1"/>
</dbReference>
<evidence type="ECO:0000313" key="3">
    <source>
        <dbReference type="Proteomes" id="UP001266357"/>
    </source>
</evidence>
<keyword evidence="3" id="KW-1185">Reference proteome</keyword>
<dbReference type="PROSITE" id="PS51186">
    <property type="entry name" value="GNAT"/>
    <property type="match status" value="1"/>
</dbReference>
<dbReference type="Proteomes" id="UP001266357">
    <property type="component" value="Unassembled WGS sequence"/>
</dbReference>
<dbReference type="Gene3D" id="3.40.630.30">
    <property type="match status" value="1"/>
</dbReference>
<accession>A0ABU3A208</accession>
<gene>
    <name evidence="2" type="ORF">RM573_11445</name>
</gene>
<dbReference type="InterPro" id="IPR050276">
    <property type="entry name" value="MshD_Acetyltransferase"/>
</dbReference>
<dbReference type="EMBL" id="JAVRIF010000005">
    <property type="protein sequence ID" value="MDT0604209.1"/>
    <property type="molecule type" value="Genomic_DNA"/>
</dbReference>
<organism evidence="2 3">
    <name type="scientific">Thalassotalea castellviae</name>
    <dbReference type="NCBI Taxonomy" id="3075612"/>
    <lineage>
        <taxon>Bacteria</taxon>
        <taxon>Pseudomonadati</taxon>
        <taxon>Pseudomonadota</taxon>
        <taxon>Gammaproteobacteria</taxon>
        <taxon>Alteromonadales</taxon>
        <taxon>Colwelliaceae</taxon>
        <taxon>Thalassotalea</taxon>
    </lineage>
</organism>